<comment type="caution">
    <text evidence="1">The sequence shown here is derived from an EMBL/GenBank/DDBJ whole genome shotgun (WGS) entry which is preliminary data.</text>
</comment>
<dbReference type="Proteomes" id="UP001596058">
    <property type="component" value="Unassembled WGS sequence"/>
</dbReference>
<keyword evidence="1" id="KW-0378">Hydrolase</keyword>
<dbReference type="InterPro" id="IPR029058">
    <property type="entry name" value="AB_hydrolase_fold"/>
</dbReference>
<dbReference type="Gene3D" id="3.40.50.1820">
    <property type="entry name" value="alpha/beta hydrolase"/>
    <property type="match status" value="1"/>
</dbReference>
<dbReference type="GO" id="GO:0016787">
    <property type="term" value="F:hydrolase activity"/>
    <property type="evidence" value="ECO:0007669"/>
    <property type="project" value="UniProtKB-KW"/>
</dbReference>
<protein>
    <submittedName>
        <fullName evidence="1">Alpha/beta fold hydrolase</fullName>
    </submittedName>
</protein>
<evidence type="ECO:0000313" key="2">
    <source>
        <dbReference type="Proteomes" id="UP001596058"/>
    </source>
</evidence>
<organism evidence="1 2">
    <name type="scientific">Nonomuraea insulae</name>
    <dbReference type="NCBI Taxonomy" id="1616787"/>
    <lineage>
        <taxon>Bacteria</taxon>
        <taxon>Bacillati</taxon>
        <taxon>Actinomycetota</taxon>
        <taxon>Actinomycetes</taxon>
        <taxon>Streptosporangiales</taxon>
        <taxon>Streptosporangiaceae</taxon>
        <taxon>Nonomuraea</taxon>
    </lineage>
</organism>
<evidence type="ECO:0000313" key="1">
    <source>
        <dbReference type="EMBL" id="MFC5827646.1"/>
    </source>
</evidence>
<sequence length="51" mass="5704">MRAAAYIPVETSREIQAAIPGSFYAELDTGHVSRAERPDDFVKLVQDFTAY</sequence>
<dbReference type="RefSeq" id="WP_379517150.1">
    <property type="nucleotide sequence ID" value="NZ_JBHSPA010000031.1"/>
</dbReference>
<gene>
    <name evidence="1" type="ORF">ACFPZ3_27625</name>
</gene>
<dbReference type="EMBL" id="JBHSPA010000031">
    <property type="protein sequence ID" value="MFC5827646.1"/>
    <property type="molecule type" value="Genomic_DNA"/>
</dbReference>
<keyword evidence="2" id="KW-1185">Reference proteome</keyword>
<proteinExistence type="predicted"/>
<reference evidence="2" key="1">
    <citation type="journal article" date="2019" name="Int. J. Syst. Evol. Microbiol.">
        <title>The Global Catalogue of Microorganisms (GCM) 10K type strain sequencing project: providing services to taxonomists for standard genome sequencing and annotation.</title>
        <authorList>
            <consortium name="The Broad Institute Genomics Platform"/>
            <consortium name="The Broad Institute Genome Sequencing Center for Infectious Disease"/>
            <person name="Wu L."/>
            <person name="Ma J."/>
        </authorList>
    </citation>
    <scope>NUCLEOTIDE SEQUENCE [LARGE SCALE GENOMIC DNA]</scope>
    <source>
        <strain evidence="2">CCUG 53903</strain>
    </source>
</reference>
<dbReference type="SUPFAM" id="SSF53474">
    <property type="entry name" value="alpha/beta-Hydrolases"/>
    <property type="match status" value="1"/>
</dbReference>
<accession>A0ABW1CS65</accession>
<name>A0ABW1CS65_9ACTN</name>